<evidence type="ECO:0000313" key="2">
    <source>
        <dbReference type="EMBL" id="KAJ4307978.1"/>
    </source>
</evidence>
<feature type="region of interest" description="Disordered" evidence="1">
    <location>
        <begin position="1"/>
        <end position="64"/>
    </location>
</feature>
<keyword evidence="3" id="KW-1185">Reference proteome</keyword>
<evidence type="ECO:0000313" key="3">
    <source>
        <dbReference type="Proteomes" id="UP001140502"/>
    </source>
</evidence>
<dbReference type="Proteomes" id="UP001140502">
    <property type="component" value="Unassembled WGS sequence"/>
</dbReference>
<gene>
    <name evidence="2" type="ORF">N0V84_012375</name>
</gene>
<organism evidence="2 3">
    <name type="scientific">Fusarium piperis</name>
    <dbReference type="NCBI Taxonomy" id="1435070"/>
    <lineage>
        <taxon>Eukaryota</taxon>
        <taxon>Fungi</taxon>
        <taxon>Dikarya</taxon>
        <taxon>Ascomycota</taxon>
        <taxon>Pezizomycotina</taxon>
        <taxon>Sordariomycetes</taxon>
        <taxon>Hypocreomycetidae</taxon>
        <taxon>Hypocreales</taxon>
        <taxon>Nectriaceae</taxon>
        <taxon>Fusarium</taxon>
        <taxon>Fusarium solani species complex</taxon>
    </lineage>
</organism>
<dbReference type="AlphaFoldDB" id="A0A9W8TBQ7"/>
<feature type="compositionally biased region" description="Basic and acidic residues" evidence="1">
    <location>
        <begin position="12"/>
        <end position="22"/>
    </location>
</feature>
<comment type="caution">
    <text evidence="2">The sequence shown here is derived from an EMBL/GenBank/DDBJ whole genome shotgun (WGS) entry which is preliminary data.</text>
</comment>
<dbReference type="OrthoDB" id="5081871at2759"/>
<accession>A0A9W8TBQ7</accession>
<proteinExistence type="predicted"/>
<feature type="compositionally biased region" description="Polar residues" evidence="1">
    <location>
        <begin position="27"/>
        <end position="46"/>
    </location>
</feature>
<evidence type="ECO:0000256" key="1">
    <source>
        <dbReference type="SAM" id="MobiDB-lite"/>
    </source>
</evidence>
<dbReference type="EMBL" id="JAPEUR010000595">
    <property type="protein sequence ID" value="KAJ4307978.1"/>
    <property type="molecule type" value="Genomic_DNA"/>
</dbReference>
<reference evidence="2" key="1">
    <citation type="submission" date="2022-10" db="EMBL/GenBank/DDBJ databases">
        <title>Tapping the CABI collections for fungal endophytes: first genome assemblies for Collariella, Neodidymelliopsis, Ascochyta clinopodiicola, Didymella pomorum, Didymosphaeria variabile, Neocosmospora piperis and Neocucurbitaria cava.</title>
        <authorList>
            <person name="Hill R."/>
        </authorList>
    </citation>
    <scope>NUCLEOTIDE SEQUENCE</scope>
    <source>
        <strain evidence="2">IMI 366586</strain>
    </source>
</reference>
<name>A0A9W8TBQ7_9HYPO</name>
<sequence length="131" mass="14017">MSGITYTPGSVHPDDFYNRDELDVADTYTQGPDTLQDTYNSPQPDTRGSCPDPAQRQGPTPEVWLTPEAAPMLVETPTPEEALSMLGTIPGAPMTGGAIPGVTLTVLETTPEEAHIPAETTEYSRTLRTAT</sequence>
<protein>
    <submittedName>
        <fullName evidence="2">Uncharacterized protein</fullName>
    </submittedName>
</protein>